<evidence type="ECO:0000313" key="3">
    <source>
        <dbReference type="EMBL" id="MBB6670796.1"/>
    </source>
</evidence>
<dbReference type="InterPro" id="IPR000073">
    <property type="entry name" value="AB_hydrolase_1"/>
</dbReference>
<dbReference type="PANTHER" id="PTHR43798:SF31">
    <property type="entry name" value="AB HYDROLASE SUPERFAMILY PROTEIN YCLE"/>
    <property type="match status" value="1"/>
</dbReference>
<name>A0A7X0VEJ6_9BACL</name>
<evidence type="ECO:0000256" key="1">
    <source>
        <dbReference type="ARBA" id="ARBA00022801"/>
    </source>
</evidence>
<keyword evidence="4" id="KW-1185">Reference proteome</keyword>
<dbReference type="InterPro" id="IPR050266">
    <property type="entry name" value="AB_hydrolase_sf"/>
</dbReference>
<dbReference type="Pfam" id="PF00561">
    <property type="entry name" value="Abhydrolase_1"/>
    <property type="match status" value="1"/>
</dbReference>
<dbReference type="PANTHER" id="PTHR43798">
    <property type="entry name" value="MONOACYLGLYCEROL LIPASE"/>
    <property type="match status" value="1"/>
</dbReference>
<feature type="domain" description="AB hydrolase-1" evidence="2">
    <location>
        <begin position="28"/>
        <end position="248"/>
    </location>
</feature>
<accession>A0A7X0VEJ6</accession>
<dbReference type="PRINTS" id="PR00111">
    <property type="entry name" value="ABHYDROLASE"/>
</dbReference>
<dbReference type="SUPFAM" id="SSF53474">
    <property type="entry name" value="alpha/beta-Hydrolases"/>
    <property type="match status" value="1"/>
</dbReference>
<keyword evidence="1 3" id="KW-0378">Hydrolase</keyword>
<dbReference type="GO" id="GO:0016787">
    <property type="term" value="F:hydrolase activity"/>
    <property type="evidence" value="ECO:0007669"/>
    <property type="project" value="UniProtKB-KW"/>
</dbReference>
<sequence>MAMAVRKLPYLNHDGIAFHYFDQGEGLPFVFLHGLGGSLKQTAELLPRSSGIRFLSIDFRGHGDTPLGVKRKIRFRVFARDVIALMDHLNIGKAVIGGISMGSAVALNIARRFPERVSGLIISRPAWLDGSMPTENRQMYLYVAKLLAECGAKWGKEVFEQSGVYQQLAAAYPAAARSILGCFEHEFAKNTFVKYLYLPADIPNPSPETWSSQTRVPTLILANRQDPVHAYAYGEYYSNYLPHAELKEITSKSVSEERYKSDTQKHVEVFLYRQLQDFSSRLNQMNPNKESKED</sequence>
<dbReference type="GO" id="GO:0016020">
    <property type="term" value="C:membrane"/>
    <property type="evidence" value="ECO:0007669"/>
    <property type="project" value="TreeGrafter"/>
</dbReference>
<dbReference type="AlphaFoldDB" id="A0A7X0VEJ6"/>
<proteinExistence type="predicted"/>
<reference evidence="3 4" key="1">
    <citation type="submission" date="2020-08" db="EMBL/GenBank/DDBJ databases">
        <title>Cohnella phylogeny.</title>
        <authorList>
            <person name="Dunlap C."/>
        </authorList>
    </citation>
    <scope>NUCLEOTIDE SEQUENCE [LARGE SCALE GENOMIC DNA]</scope>
    <source>
        <strain evidence="3 4">DSM 28246</strain>
    </source>
</reference>
<dbReference type="Proteomes" id="UP000547209">
    <property type="component" value="Unassembled WGS sequence"/>
</dbReference>
<gene>
    <name evidence="3" type="ORF">H7C19_08860</name>
</gene>
<dbReference type="EMBL" id="JACJVP010000011">
    <property type="protein sequence ID" value="MBB6670796.1"/>
    <property type="molecule type" value="Genomic_DNA"/>
</dbReference>
<organism evidence="3 4">
    <name type="scientific">Cohnella nanjingensis</name>
    <dbReference type="NCBI Taxonomy" id="1387779"/>
    <lineage>
        <taxon>Bacteria</taxon>
        <taxon>Bacillati</taxon>
        <taxon>Bacillota</taxon>
        <taxon>Bacilli</taxon>
        <taxon>Bacillales</taxon>
        <taxon>Paenibacillaceae</taxon>
        <taxon>Cohnella</taxon>
    </lineage>
</organism>
<comment type="caution">
    <text evidence="3">The sequence shown here is derived from an EMBL/GenBank/DDBJ whole genome shotgun (WGS) entry which is preliminary data.</text>
</comment>
<evidence type="ECO:0000313" key="4">
    <source>
        <dbReference type="Proteomes" id="UP000547209"/>
    </source>
</evidence>
<protein>
    <submittedName>
        <fullName evidence="3">Alpha/beta hydrolase</fullName>
    </submittedName>
</protein>
<dbReference type="InterPro" id="IPR029058">
    <property type="entry name" value="AB_hydrolase_fold"/>
</dbReference>
<dbReference type="Gene3D" id="3.40.50.1820">
    <property type="entry name" value="alpha/beta hydrolase"/>
    <property type="match status" value="1"/>
</dbReference>
<evidence type="ECO:0000259" key="2">
    <source>
        <dbReference type="Pfam" id="PF00561"/>
    </source>
</evidence>